<evidence type="ECO:0000256" key="7">
    <source>
        <dbReference type="ARBA" id="ARBA00022837"/>
    </source>
</evidence>
<evidence type="ECO:0000256" key="6">
    <source>
        <dbReference type="ARBA" id="ARBA00022737"/>
    </source>
</evidence>
<dbReference type="FunFam" id="2.60.40.60:FF:000007">
    <property type="entry name" value="Protocadherin alpha 2"/>
    <property type="match status" value="1"/>
</dbReference>
<evidence type="ECO:0000256" key="9">
    <source>
        <dbReference type="ARBA" id="ARBA00022989"/>
    </source>
</evidence>
<proteinExistence type="predicted"/>
<evidence type="ECO:0000313" key="16">
    <source>
        <dbReference type="Proteomes" id="UP000515145"/>
    </source>
</evidence>
<keyword evidence="16" id="KW-1185">Reference proteome</keyword>
<comment type="function">
    <text evidence="1">Potential calcium-dependent cell-adhesion protein. May be involved in the establishment and maintenance of specific neuronal connections in the brain.</text>
</comment>
<evidence type="ECO:0000256" key="12">
    <source>
        <dbReference type="PROSITE-ProRule" id="PRU00043"/>
    </source>
</evidence>
<evidence type="ECO:0000256" key="8">
    <source>
        <dbReference type="ARBA" id="ARBA00022889"/>
    </source>
</evidence>
<feature type="domain" description="Cadherin" evidence="15">
    <location>
        <begin position="29"/>
        <end position="135"/>
    </location>
</feature>
<evidence type="ECO:0000313" key="17">
    <source>
        <dbReference type="RefSeq" id="XP_028272747.1"/>
    </source>
</evidence>
<keyword evidence="10 13" id="KW-0472">Membrane</keyword>
<feature type="domain" description="Cadherin" evidence="15">
    <location>
        <begin position="244"/>
        <end position="351"/>
    </location>
</feature>
<dbReference type="InterPro" id="IPR020894">
    <property type="entry name" value="Cadherin_CS"/>
</dbReference>
<feature type="domain" description="Cadherin" evidence="15">
    <location>
        <begin position="136"/>
        <end position="243"/>
    </location>
</feature>
<sequence length="789" mass="87692">MGTERQSRGRNCIWFVFRVGLLLLVGKQTLAEIRYSVAEEVKDGTVVGNVAKDLGLDMLSLTDRRFRVVSESKDAFFDVNQNNGALYVLKKIDREELCQGSGACLMELKIIVENPLEIHYVAVEINDVNDHSPSFPEEEQKFDIGEQTLPGRRFQLHAARDPDAGINTIRTYTLTSNENFEVDVRQSDEDKIPILVLKKSLDREQKSRHLLTLTAVDGGKPPRSGTLNVSITVLDSNDNRPIFRKEIYEIEIQENVPIGTSIFKMNATDLDEGVNSEIEYSLGKTLKKKVYDTFELDKITGEIRVKGVVDYEENDVYKLDVEASDKGTPPLTGECRVIIKIKDVNDNPPEIEITSLSNTVSEDSKPGTMISLISVRDKDSGVNGKIILSITSDVPFELKTSYKENIYSVVTKDFLDRERVSQYEITIKATDCGEPTLSALKTLSIQISDVNDNSPHFSQSPLHFYLSENNIPGKSIFSVSATDKDVSDNAAISYHIVREGSPNDIASFLNVNSHNGQISALKIFDFETLKTFQFQVGATDSGSPSLSSNVTVNVFILDQNDNAPVILYPISSNGSAEGVEEIPRNVNAGHLVTKVRAYDADIGYNGWLLFSLQEVTDHSLFGLDRYTGQIRTLRSFTETDEAEHKLVILVKDNGNVSLSATATVTVKVVEPKEAFAASDVKSAAKDDEDNNVTFYLMITLGSVSVLFLISIIVLIVMQCSKSTDYTSKYLQETNYDGTLCHSIQYRSGDKRYMLVGPRMSIGSTIVPGSHANTLVFPDRRRTSEEVRHI</sequence>
<dbReference type="PANTHER" id="PTHR24028:SF337">
    <property type="entry name" value="PROTOCADHERIN 2 ALPHA A 3 PRECURSOR-RELATED"/>
    <property type="match status" value="1"/>
</dbReference>
<feature type="domain" description="Cadherin" evidence="15">
    <location>
        <begin position="581"/>
        <end position="680"/>
    </location>
</feature>
<dbReference type="GO" id="GO:0009653">
    <property type="term" value="P:anatomical structure morphogenesis"/>
    <property type="evidence" value="ECO:0007669"/>
    <property type="project" value="UniProtKB-ARBA"/>
</dbReference>
<keyword evidence="5 14" id="KW-0732">Signal</keyword>
<dbReference type="InterPro" id="IPR050174">
    <property type="entry name" value="Protocadherin/Cadherin-CA"/>
</dbReference>
<dbReference type="Pfam" id="PF00028">
    <property type="entry name" value="Cadherin"/>
    <property type="match status" value="5"/>
</dbReference>
<dbReference type="SMART" id="SM00112">
    <property type="entry name" value="CA"/>
    <property type="match status" value="6"/>
</dbReference>
<reference evidence="17" key="1">
    <citation type="submission" date="2025-08" db="UniProtKB">
        <authorList>
            <consortium name="RefSeq"/>
        </authorList>
    </citation>
    <scope>IDENTIFICATION</scope>
</reference>
<dbReference type="Pfam" id="PF16492">
    <property type="entry name" value="Cadherin_C_2"/>
    <property type="match status" value="1"/>
</dbReference>
<feature type="domain" description="Cadherin" evidence="15">
    <location>
        <begin position="352"/>
        <end position="457"/>
    </location>
</feature>
<feature type="chain" id="PRO_5028235684" evidence="14">
    <location>
        <begin position="32"/>
        <end position="789"/>
    </location>
</feature>
<evidence type="ECO:0000256" key="11">
    <source>
        <dbReference type="ARBA" id="ARBA00023180"/>
    </source>
</evidence>
<dbReference type="FunFam" id="2.60.40.60:FF:000001">
    <property type="entry name" value="Protocadherin alpha 2"/>
    <property type="match status" value="1"/>
</dbReference>
<dbReference type="InterPro" id="IPR015919">
    <property type="entry name" value="Cadherin-like_sf"/>
</dbReference>
<dbReference type="InParanoid" id="A0A6P7J7I6"/>
<dbReference type="PRINTS" id="PR00205">
    <property type="entry name" value="CADHERIN"/>
</dbReference>
<organism evidence="16 17">
    <name type="scientific">Parambassis ranga</name>
    <name type="common">Indian glassy fish</name>
    <dbReference type="NCBI Taxonomy" id="210632"/>
    <lineage>
        <taxon>Eukaryota</taxon>
        <taxon>Metazoa</taxon>
        <taxon>Chordata</taxon>
        <taxon>Craniata</taxon>
        <taxon>Vertebrata</taxon>
        <taxon>Euteleostomi</taxon>
        <taxon>Actinopterygii</taxon>
        <taxon>Neopterygii</taxon>
        <taxon>Teleostei</taxon>
        <taxon>Neoteleostei</taxon>
        <taxon>Acanthomorphata</taxon>
        <taxon>Ovalentaria</taxon>
        <taxon>Ambassidae</taxon>
        <taxon>Parambassis</taxon>
    </lineage>
</organism>
<dbReference type="PROSITE" id="PS50268">
    <property type="entry name" value="CADHERIN_2"/>
    <property type="match status" value="6"/>
</dbReference>
<evidence type="ECO:0000256" key="5">
    <source>
        <dbReference type="ARBA" id="ARBA00022729"/>
    </source>
</evidence>
<evidence type="ECO:0000256" key="3">
    <source>
        <dbReference type="ARBA" id="ARBA00022475"/>
    </source>
</evidence>
<dbReference type="GO" id="GO:0007156">
    <property type="term" value="P:homophilic cell adhesion via plasma membrane adhesion molecules"/>
    <property type="evidence" value="ECO:0007669"/>
    <property type="project" value="InterPro"/>
</dbReference>
<dbReference type="Proteomes" id="UP000515145">
    <property type="component" value="Chromosome 10"/>
</dbReference>
<evidence type="ECO:0000256" key="1">
    <source>
        <dbReference type="ARBA" id="ARBA00003436"/>
    </source>
</evidence>
<dbReference type="FunFam" id="2.60.40.60:FF:000006">
    <property type="entry name" value="Protocadherin alpha 2"/>
    <property type="match status" value="1"/>
</dbReference>
<keyword evidence="11" id="KW-0325">Glycoprotein</keyword>
<keyword evidence="9 13" id="KW-1133">Transmembrane helix</keyword>
<evidence type="ECO:0000256" key="13">
    <source>
        <dbReference type="SAM" id="Phobius"/>
    </source>
</evidence>
<dbReference type="OrthoDB" id="6252479at2759"/>
<evidence type="ECO:0000256" key="2">
    <source>
        <dbReference type="ARBA" id="ARBA00004251"/>
    </source>
</evidence>
<dbReference type="InterPro" id="IPR013164">
    <property type="entry name" value="Cadherin_N"/>
</dbReference>
<dbReference type="GO" id="GO:0005886">
    <property type="term" value="C:plasma membrane"/>
    <property type="evidence" value="ECO:0007669"/>
    <property type="project" value="UniProtKB-SubCell"/>
</dbReference>
<dbReference type="GeneID" id="114443036"/>
<dbReference type="SUPFAM" id="SSF49313">
    <property type="entry name" value="Cadherin-like"/>
    <property type="match status" value="6"/>
</dbReference>
<gene>
    <name evidence="17" type="primary">LOC114443036</name>
</gene>
<keyword evidence="6" id="KW-0677">Repeat</keyword>
<dbReference type="FunFam" id="2.60.40.60:FF:000004">
    <property type="entry name" value="Protocadherin 1 gamma 2"/>
    <property type="match status" value="1"/>
</dbReference>
<dbReference type="RefSeq" id="XP_028272747.1">
    <property type="nucleotide sequence ID" value="XM_028416946.1"/>
</dbReference>
<dbReference type="InterPro" id="IPR002126">
    <property type="entry name" value="Cadherin-like_dom"/>
</dbReference>
<feature type="transmembrane region" description="Helical" evidence="13">
    <location>
        <begin position="694"/>
        <end position="717"/>
    </location>
</feature>
<feature type="signal peptide" evidence="14">
    <location>
        <begin position="1"/>
        <end position="31"/>
    </location>
</feature>
<accession>A0A6P7J7I6</accession>
<dbReference type="AlphaFoldDB" id="A0A6P7J7I6"/>
<comment type="subcellular location">
    <subcellularLocation>
        <location evidence="2">Cell membrane</location>
        <topology evidence="2">Single-pass type I membrane protein</topology>
    </subcellularLocation>
</comment>
<feature type="domain" description="Cadherin" evidence="15">
    <location>
        <begin position="458"/>
        <end position="566"/>
    </location>
</feature>
<dbReference type="GO" id="GO:0005509">
    <property type="term" value="F:calcium ion binding"/>
    <property type="evidence" value="ECO:0007669"/>
    <property type="project" value="UniProtKB-UniRule"/>
</dbReference>
<evidence type="ECO:0000256" key="10">
    <source>
        <dbReference type="ARBA" id="ARBA00023136"/>
    </source>
</evidence>
<dbReference type="FunFam" id="2.60.40.60:FF:000002">
    <property type="entry name" value="Protocadherin alpha 2"/>
    <property type="match status" value="1"/>
</dbReference>
<keyword evidence="3" id="KW-1003">Cell membrane</keyword>
<dbReference type="PROSITE" id="PS00232">
    <property type="entry name" value="CADHERIN_1"/>
    <property type="match status" value="3"/>
</dbReference>
<protein>
    <submittedName>
        <fullName evidence="17">Protocadherin alpha-3-like</fullName>
    </submittedName>
</protein>
<dbReference type="Pfam" id="PF08266">
    <property type="entry name" value="Cadherin_2"/>
    <property type="match status" value="1"/>
</dbReference>
<dbReference type="CDD" id="cd11304">
    <property type="entry name" value="Cadherin_repeat"/>
    <property type="match status" value="5"/>
</dbReference>
<keyword evidence="8" id="KW-0130">Cell adhesion</keyword>
<keyword evidence="4 13" id="KW-0812">Transmembrane</keyword>
<dbReference type="FunFam" id="2.60.40.60:FF:000129">
    <property type="entry name" value="protocadherin alpha-C2 isoform X1"/>
    <property type="match status" value="1"/>
</dbReference>
<dbReference type="PANTHER" id="PTHR24028">
    <property type="entry name" value="CADHERIN-87A"/>
    <property type="match status" value="1"/>
</dbReference>
<evidence type="ECO:0000256" key="14">
    <source>
        <dbReference type="SAM" id="SignalP"/>
    </source>
</evidence>
<evidence type="ECO:0000259" key="15">
    <source>
        <dbReference type="PROSITE" id="PS50268"/>
    </source>
</evidence>
<keyword evidence="7 12" id="KW-0106">Calcium</keyword>
<dbReference type="InterPro" id="IPR032455">
    <property type="entry name" value="Cadherin_C"/>
</dbReference>
<evidence type="ECO:0000256" key="4">
    <source>
        <dbReference type="ARBA" id="ARBA00022692"/>
    </source>
</evidence>
<dbReference type="Gene3D" id="2.60.40.60">
    <property type="entry name" value="Cadherins"/>
    <property type="match status" value="6"/>
</dbReference>
<name>A0A6P7J7I6_9TELE</name>